<name>A0ABT4S3G1_9FLAO</name>
<comment type="caution">
    <text evidence="9">The sequence shown here is derived from an EMBL/GenBank/DDBJ whole genome shotgun (WGS) entry which is preliminary data.</text>
</comment>
<feature type="signal peptide" evidence="8">
    <location>
        <begin position="1"/>
        <end position="19"/>
    </location>
</feature>
<dbReference type="Gene3D" id="2.40.160.60">
    <property type="entry name" value="Outer membrane protein transport protein (OMPP1/FadL/TodX)"/>
    <property type="match status" value="1"/>
</dbReference>
<dbReference type="PANTHER" id="PTHR35093:SF8">
    <property type="entry name" value="OUTER MEMBRANE PROTEIN NMB0088-RELATED"/>
    <property type="match status" value="1"/>
</dbReference>
<keyword evidence="4" id="KW-0812">Transmembrane</keyword>
<evidence type="ECO:0000256" key="3">
    <source>
        <dbReference type="ARBA" id="ARBA00022452"/>
    </source>
</evidence>
<evidence type="ECO:0000256" key="6">
    <source>
        <dbReference type="ARBA" id="ARBA00023136"/>
    </source>
</evidence>
<keyword evidence="6" id="KW-0472">Membrane</keyword>
<feature type="chain" id="PRO_5047176566" evidence="8">
    <location>
        <begin position="20"/>
        <end position="506"/>
    </location>
</feature>
<evidence type="ECO:0000256" key="5">
    <source>
        <dbReference type="ARBA" id="ARBA00022729"/>
    </source>
</evidence>
<keyword evidence="3" id="KW-1134">Transmembrane beta strand</keyword>
<accession>A0ABT4S3G1</accession>
<comment type="similarity">
    <text evidence="2">Belongs to the OmpP1/FadL family.</text>
</comment>
<proteinExistence type="inferred from homology"/>
<dbReference type="PANTHER" id="PTHR35093">
    <property type="entry name" value="OUTER MEMBRANE PROTEIN NMB0088-RELATED"/>
    <property type="match status" value="1"/>
</dbReference>
<protein>
    <submittedName>
        <fullName evidence="9">Transporter</fullName>
    </submittedName>
</protein>
<dbReference type="Proteomes" id="UP001149142">
    <property type="component" value="Unassembled WGS sequence"/>
</dbReference>
<dbReference type="EMBL" id="JAPFGC010000002">
    <property type="protein sequence ID" value="MDA0178613.1"/>
    <property type="molecule type" value="Genomic_DNA"/>
</dbReference>
<keyword evidence="5 8" id="KW-0732">Signal</keyword>
<sequence length="506" mass="56220">MKKIFTITLCIASSLYLNAQTTTDALRYSVNDIQGTARYRALSGAFGALGGDISAVSINPAGSSVFTSSHATFTLESNSNKNETSYFNGNQSNSNSNIDFTQGGAVFLFKNNNDSSPWKKFSVGITYENFKNYDNDWSSSGTSQSSIDNYFLANAQGLRLDEISALPGETTTEAYSEIGAIYGYQNQQAFLGYDSYILEPETFDDSNTVYTSNIAPGSFNQAYNYSATGYNGKISFNASAQYTDNFYIGLNLNSHFINYDKFTSFYETNSNANTVVDEVLFDNTLSTTGNGFSFQIGSIWKITPELRAGFTYDSPTWLTIEEETTQYLETHVIDDTNGDFYQIVNPNIINVYPSYRLQTPAKITTSIAYVFGQNGLISFDYSTKNYSNTKFKPTSDAYFNQQNNIMSNELTNANSYKIGAEYKLKQFSFRGGYRFEESPYKDGETIGDLNGYSFGLGYDFGNTILDLTYSNSKQSTNNRFVNVGLANFTTVENTNSNVTLSLGFKL</sequence>
<evidence type="ECO:0000256" key="7">
    <source>
        <dbReference type="ARBA" id="ARBA00023237"/>
    </source>
</evidence>
<dbReference type="SUPFAM" id="SSF56935">
    <property type="entry name" value="Porins"/>
    <property type="match status" value="1"/>
</dbReference>
<evidence type="ECO:0000313" key="9">
    <source>
        <dbReference type="EMBL" id="MDA0178613.1"/>
    </source>
</evidence>
<keyword evidence="7" id="KW-0998">Cell outer membrane</keyword>
<evidence type="ECO:0000313" key="10">
    <source>
        <dbReference type="Proteomes" id="UP001149142"/>
    </source>
</evidence>
<evidence type="ECO:0000256" key="2">
    <source>
        <dbReference type="ARBA" id="ARBA00008163"/>
    </source>
</evidence>
<dbReference type="InterPro" id="IPR005017">
    <property type="entry name" value="OMPP1/FadL/TodX"/>
</dbReference>
<comment type="subcellular location">
    <subcellularLocation>
        <location evidence="1">Cell outer membrane</location>
        <topology evidence="1">Multi-pass membrane protein</topology>
    </subcellularLocation>
</comment>
<reference evidence="9" key="1">
    <citation type="submission" date="2022-11" db="EMBL/GenBank/DDBJ databases">
        <title>Refractory cell wall polysaccharides provide important carbon source for microbial heterotrophs in the hadal ocean.</title>
        <authorList>
            <person name="Zhu X."/>
        </authorList>
    </citation>
    <scope>NUCLEOTIDE SEQUENCE</scope>
    <source>
        <strain evidence="9">MTRN7</strain>
    </source>
</reference>
<evidence type="ECO:0000256" key="4">
    <source>
        <dbReference type="ARBA" id="ARBA00022692"/>
    </source>
</evidence>
<keyword evidence="10" id="KW-1185">Reference proteome</keyword>
<dbReference type="RefSeq" id="WP_106687063.1">
    <property type="nucleotide sequence ID" value="NZ_CAXQEU010000010.1"/>
</dbReference>
<evidence type="ECO:0000256" key="8">
    <source>
        <dbReference type="SAM" id="SignalP"/>
    </source>
</evidence>
<gene>
    <name evidence="9" type="ORF">OOZ35_14005</name>
</gene>
<evidence type="ECO:0000256" key="1">
    <source>
        <dbReference type="ARBA" id="ARBA00004571"/>
    </source>
</evidence>
<organism evidence="9 10">
    <name type="scientific">Mesoflavibacter profundi</name>
    <dbReference type="NCBI Taxonomy" id="2708110"/>
    <lineage>
        <taxon>Bacteria</taxon>
        <taxon>Pseudomonadati</taxon>
        <taxon>Bacteroidota</taxon>
        <taxon>Flavobacteriia</taxon>
        <taxon>Flavobacteriales</taxon>
        <taxon>Flavobacteriaceae</taxon>
        <taxon>Mesoflavibacter</taxon>
    </lineage>
</organism>